<comment type="caution">
    <text evidence="4">The sequence shown here is derived from an EMBL/GenBank/DDBJ whole genome shotgun (WGS) entry which is preliminary data.</text>
</comment>
<dbReference type="Pfam" id="PF23127">
    <property type="entry name" value="DotM_C"/>
    <property type="match status" value="1"/>
</dbReference>
<reference evidence="4 5" key="1">
    <citation type="submission" date="2020-05" db="EMBL/GenBank/DDBJ databases">
        <title>Whole Genome Sequences of Enterobacteriales Associated with the International Space Station.</title>
        <authorList>
            <person name="Bharadwaj A."/>
            <person name="Daudu R."/>
            <person name="Singh N."/>
            <person name="Wood J."/>
            <person name="Debieu M."/>
            <person name="Mason C."/>
            <person name="Wang C."/>
            <person name="Venkateswaran K."/>
        </authorList>
    </citation>
    <scope>NUCLEOTIDE SEQUENCE [LARGE SCALE GENOMIC DNA]</scope>
    <source>
        <strain evidence="4 5">IF5SW-B1</strain>
    </source>
</reference>
<evidence type="ECO:0000313" key="4">
    <source>
        <dbReference type="EMBL" id="NUY99403.1"/>
    </source>
</evidence>
<evidence type="ECO:0000259" key="3">
    <source>
        <dbReference type="Pfam" id="PF23127"/>
    </source>
</evidence>
<accession>A0A7Y6NJ01</accession>
<name>A0A7Y6NJ01_9GAMM</name>
<keyword evidence="2" id="KW-1133">Transmembrane helix</keyword>
<organism evidence="4 5">
    <name type="scientific">Pantoea brenneri</name>
    <dbReference type="NCBI Taxonomy" id="472694"/>
    <lineage>
        <taxon>Bacteria</taxon>
        <taxon>Pseudomonadati</taxon>
        <taxon>Pseudomonadota</taxon>
        <taxon>Gammaproteobacteria</taxon>
        <taxon>Enterobacterales</taxon>
        <taxon>Erwiniaceae</taxon>
        <taxon>Pantoea</taxon>
    </lineage>
</organism>
<sequence length="404" mass="45353">MYSQNPNAAGNNEQAAMVITLLITALLCWLFFSDFVRWSCWFLYWLWRLADFPHIHRYAAERINLLAATGNGAESVGLTEWQDVMNRTAGILFVPLIPLITVAGWMLACHPGLGFRSRRAIDIHSLPRVMLTFSPSVIPVMSSGHEDGLMNDTTPENAWALSPEEFADRHGLIQRRVLDRDAARAVFDAQVGPAMTPPAQWQPHERTLLAVFGLQVFADDRKAATKLLDDLNRSCMTKRLFRAPIFRSTPDWRIAEAHIMRVLASPGVNEWLTMHSTVRSALAGLYGRDLRLPPARFRWLKGCDRILWYGLHTADTAKVFVEGSGIIAQARAEVKAARMGLPRPALMTDEAITGLQLELEPLGLVYPREQRQPRVKREREATFPDSLYMPGQGDDELSDGAGAR</sequence>
<feature type="region of interest" description="Disordered" evidence="1">
    <location>
        <begin position="370"/>
        <end position="404"/>
    </location>
</feature>
<dbReference type="GeneID" id="57348214"/>
<proteinExistence type="predicted"/>
<dbReference type="EMBL" id="JABWPM010000057">
    <property type="protein sequence ID" value="NUY99403.1"/>
    <property type="molecule type" value="Genomic_DNA"/>
</dbReference>
<keyword evidence="2" id="KW-0472">Membrane</keyword>
<dbReference type="AlphaFoldDB" id="A0A7Y6NJ01"/>
<feature type="domain" description="DotM C-terminal cytoplasmic" evidence="3">
    <location>
        <begin position="182"/>
        <end position="356"/>
    </location>
</feature>
<dbReference type="RefSeq" id="WP_069730065.1">
    <property type="nucleotide sequence ID" value="NZ_JABWPE010000059.1"/>
</dbReference>
<dbReference type="InterPro" id="IPR056464">
    <property type="entry name" value="DotM_C"/>
</dbReference>
<evidence type="ECO:0000256" key="1">
    <source>
        <dbReference type="SAM" id="MobiDB-lite"/>
    </source>
</evidence>
<protein>
    <submittedName>
        <fullName evidence="4">Conjugal transfer protein</fullName>
    </submittedName>
</protein>
<evidence type="ECO:0000256" key="2">
    <source>
        <dbReference type="SAM" id="Phobius"/>
    </source>
</evidence>
<keyword evidence="2" id="KW-0812">Transmembrane</keyword>
<feature type="transmembrane region" description="Helical" evidence="2">
    <location>
        <begin position="89"/>
        <end position="108"/>
    </location>
</feature>
<feature type="transmembrane region" description="Helical" evidence="2">
    <location>
        <begin position="15"/>
        <end position="32"/>
    </location>
</feature>
<evidence type="ECO:0000313" key="5">
    <source>
        <dbReference type="Proteomes" id="UP000566985"/>
    </source>
</evidence>
<dbReference type="Proteomes" id="UP000566985">
    <property type="component" value="Unassembled WGS sequence"/>
</dbReference>
<gene>
    <name evidence="4" type="ORF">HU668_23580</name>
</gene>
<feature type="compositionally biased region" description="Basic and acidic residues" evidence="1">
    <location>
        <begin position="370"/>
        <end position="382"/>
    </location>
</feature>